<dbReference type="RefSeq" id="WP_252593689.1">
    <property type="nucleotide sequence ID" value="NZ_CP099489.1"/>
</dbReference>
<dbReference type="PANTHER" id="PTHR43399">
    <property type="entry name" value="SUBTILISIN-RELATED"/>
    <property type="match status" value="1"/>
</dbReference>
<feature type="domain" description="Malectin" evidence="12">
    <location>
        <begin position="1326"/>
        <end position="1448"/>
    </location>
</feature>
<dbReference type="InterPro" id="IPR013783">
    <property type="entry name" value="Ig-like_fold"/>
</dbReference>
<name>A0ABY4YVA4_9MICO</name>
<dbReference type="EMBL" id="CP099489">
    <property type="protein sequence ID" value="USQ80313.1"/>
    <property type="molecule type" value="Genomic_DNA"/>
</dbReference>
<dbReference type="Gene3D" id="2.60.40.10">
    <property type="entry name" value="Immunoglobulins"/>
    <property type="match status" value="1"/>
</dbReference>
<dbReference type="Pfam" id="PF00082">
    <property type="entry name" value="Peptidase_S8"/>
    <property type="match status" value="1"/>
</dbReference>
<sequence>MRRIAVLTSLAMVLGLSVGAPTSAQADPPPADPDATSSPSATAVDKIEPELLAAFDAEPSTDFWISFEQPSLAAAQDIPDWTERGQFVYDTLAEAAEDSLATIAPDLEAAGVDYESFPIANLVLVKGGTEDLALGLAADSGVIELHETPDVGLVEPLPATERASAADSDVEWGLDFINAPEAWEQGATGAGITVSNIDSGVQFDHPALVESYRGARADGSYDHNYNWFNTRNDCSDAPCDDNGHGTHTMGTMVGSDGADNQVGVAPDAQWIATNGCCEDTGFQTLLESGWWILAPTDLSGENPDVSKRPHIVNNSWGTSQEQAYSDFFTPINDAWTAAGIFSVWSAGNTSPGAACDTVSSPGSHPNAYSVGAFGSTGSLGAFSRKGEGEDGVIKPEISAPGVSVRSTWPGDSYNTISGTSMASPHVAGAVAALWSYDPTLIGQIEITRQLLAESAVDVDDTQCGGTAEFNNKYGEGRLDLARLIQLAPREGGTLTGSVASDGEPVAGAEVTIEGPFSRTIGTTEDGTFTVNLPAGDYELTASAFGYLEGTGQATVAIGEDATISLTLEPAARHTVTGTVVTEEGEPVPNATVTIPHTPLPTVSTAADGTFTFSDVPLGDYSLDVLPNACFSPVSVPLSVDADEAVTVPVGLVVDEWGYTCAVSEGEFRTGTDKVEFASGVWSQVELPFPVAIYNTSHDTLNIGKRGVVAVESQTSGPGHGGAALFPFYTQSALRFDDGGIYTAETTVDGEDAFVIEYRDVIIWGGSNYPRESETPISFSATITRSGTVIYGYGDGVGAEDPLTAGLVSLTGIQGWEGQDGIRFSENAAVLHEGMVVTYDMPDFGYVDTTVTDANDGLPIAGATVTIADDDGLVEDVTTGADGSFRRQLHTGDYTLSVVAPNYVAEDYEVSLEELYATAEVDAQLTTGIADLAPEGLDAVLGADQNGTGTLTLTNPGTAPVTFDLGEMARHPELDTGNVTTRTATGEQNTLDLTAWNEAAGAAPEVFAESSTGDGAGTPLDDETDQIGTHSGGDVLARIATDMTSATGVGFDGDVWVHDYSERINAVYTVAGEKTGKEFPAKWNPDFRAFDLTFDTLTGDMCQIEDSPASLIHCFDRETGEKTREIAGAWSNTQLTGLTYNANLDVFYVGGRGIGAIGTVAGTSHETPGEFLSYCEPPLREVMGLAYNPTSDTIWYTDRTTDRPTRLLQVDPVDCSLVNAWWFPGQQSGQAGGLATDATGALWAVDQFSDEVLLIDVEDDLVTDLPWLSLSTTGGTLAPGESTTVEVSYSTEAAEPGVLAANILVRSDSGRQSKEYVPVAITTTPYQVAVNAGGSAETDGIGFTWAADQAHTEGSWGHHGKNRTISTTSDVQDTEDDALFQQQRMAIRTDLEYTFDNAPEGRYLVELGFAEIDKAKPGRRVFDVLVNDVVVEYAYDAAARVGQNTADVRSAVIEHDGGPLTVDARGAKGLKGPALATLRVTLDPRGTGAPAPEPTEPEPGEVPVVPAGRSYTLTETTDLYRQGTTDTGWSGSGCGVLWFAFDFPFYDGAWDGVCVAPNGLLTFDRTRTRASNTDLPTRDDADSIYAFWDELTLDDEAGIYVGTTTVGGLQAQIIEYRDLVFRSDPSQRVSFSVTLIEDGRIQIGYGPGVGGDNPLSKGSSATIGVQSLAGNPVERYSYNEPVLTPGLGLEYVLPQSGTIEGTVLDANDGEPVAGATLTLTHDGEETPRTIISDELGRWKTQALVGEHTVEASSPHYQTSQDTVTITEKGQAATTDAELTTGIADIDGELDWLLGPDETASAEFTVTNTGSAPLDLELAERNSDGEPVDLSWLSLGGDGTTAPAELAVGESTTVVATVDNAGAESGILAGEVLVSATAGRAPEQPVTARMATSAYWLGVDAGGQGHTDGAGFVWSPDQEFDAGQGAGNWGHLGGKARSTEADIADTEEDAIFRTQRSGRSFSYVFEDAPSGAYRVELGFAELENVKPGARLFDVLVGGEVALYEHDVQAEVGALTADTHSVTIDHAGGDLVVELFGERRQREQILNTLKIQEDPRL</sequence>
<keyword evidence="5 8" id="KW-0378">Hydrolase</keyword>
<dbReference type="PROSITE" id="PS51892">
    <property type="entry name" value="SUBTILASE"/>
    <property type="match status" value="1"/>
</dbReference>
<evidence type="ECO:0000256" key="9">
    <source>
        <dbReference type="SAM" id="MobiDB-lite"/>
    </source>
</evidence>
<evidence type="ECO:0000256" key="4">
    <source>
        <dbReference type="ARBA" id="ARBA00022670"/>
    </source>
</evidence>
<dbReference type="SUPFAM" id="SSF49452">
    <property type="entry name" value="Starch-binding domain-like"/>
    <property type="match status" value="3"/>
</dbReference>
<feature type="active site" description="Charge relay system" evidence="8">
    <location>
        <position position="420"/>
    </location>
</feature>
<dbReference type="PROSITE" id="PS00138">
    <property type="entry name" value="SUBTILASE_SER"/>
    <property type="match status" value="1"/>
</dbReference>
<evidence type="ECO:0000313" key="13">
    <source>
        <dbReference type="EMBL" id="USQ80313.1"/>
    </source>
</evidence>
<dbReference type="InterPro" id="IPR000209">
    <property type="entry name" value="Peptidase_S8/S53_dom"/>
</dbReference>
<dbReference type="Pfam" id="PF13620">
    <property type="entry name" value="CarboxypepD_reg"/>
    <property type="match status" value="4"/>
</dbReference>
<dbReference type="InterPro" id="IPR013784">
    <property type="entry name" value="Carb-bd-like_fold"/>
</dbReference>
<dbReference type="InterPro" id="IPR036852">
    <property type="entry name" value="Peptidase_S8/S53_dom_sf"/>
</dbReference>
<feature type="compositionally biased region" description="Low complexity" evidence="9">
    <location>
        <begin position="33"/>
        <end position="42"/>
    </location>
</feature>
<evidence type="ECO:0000256" key="1">
    <source>
        <dbReference type="ARBA" id="ARBA00000548"/>
    </source>
</evidence>
<evidence type="ECO:0000256" key="6">
    <source>
        <dbReference type="ARBA" id="ARBA00022825"/>
    </source>
</evidence>
<protein>
    <recommendedName>
        <fullName evidence="3">alpha-amylase</fullName>
        <ecNumber evidence="3">3.2.1.1</ecNumber>
    </recommendedName>
    <alternativeName>
        <fullName evidence="7">1,4-alpha-D-glucan glucanohydrolase</fullName>
    </alternativeName>
</protein>
<evidence type="ECO:0000256" key="7">
    <source>
        <dbReference type="ARBA" id="ARBA00030238"/>
    </source>
</evidence>
<evidence type="ECO:0000259" key="12">
    <source>
        <dbReference type="Pfam" id="PF11721"/>
    </source>
</evidence>
<feature type="region of interest" description="Disordered" evidence="9">
    <location>
        <begin position="22"/>
        <end position="42"/>
    </location>
</feature>
<dbReference type="Proteomes" id="UP001056455">
    <property type="component" value="Chromosome"/>
</dbReference>
<dbReference type="InterPro" id="IPR023828">
    <property type="entry name" value="Peptidase_S8_Ser-AS"/>
</dbReference>
<feature type="region of interest" description="Disordered" evidence="9">
    <location>
        <begin position="1007"/>
        <end position="1030"/>
    </location>
</feature>
<keyword evidence="6 8" id="KW-0720">Serine protease</keyword>
<evidence type="ECO:0000259" key="11">
    <source>
        <dbReference type="Pfam" id="PF00082"/>
    </source>
</evidence>
<comment type="similarity">
    <text evidence="2 8">Belongs to the peptidase S8 family.</text>
</comment>
<feature type="active site" description="Charge relay system" evidence="8">
    <location>
        <position position="198"/>
    </location>
</feature>
<evidence type="ECO:0000313" key="14">
    <source>
        <dbReference type="Proteomes" id="UP001056455"/>
    </source>
</evidence>
<feature type="active site" description="Charge relay system" evidence="8">
    <location>
        <position position="244"/>
    </location>
</feature>
<keyword evidence="10" id="KW-0732">Signal</keyword>
<keyword evidence="14" id="KW-1185">Reference proteome</keyword>
<reference evidence="13" key="1">
    <citation type="submission" date="2022-06" db="EMBL/GenBank/DDBJ databases">
        <title>Ornithinimicrobium HY1793.</title>
        <authorList>
            <person name="Huang Y."/>
        </authorList>
    </citation>
    <scope>NUCLEOTIDE SEQUENCE</scope>
    <source>
        <strain evidence="13">HY1793</strain>
    </source>
</reference>
<dbReference type="Gene3D" id="2.60.120.430">
    <property type="entry name" value="Galactose-binding lectin"/>
    <property type="match status" value="2"/>
</dbReference>
<evidence type="ECO:0000256" key="5">
    <source>
        <dbReference type="ARBA" id="ARBA00022801"/>
    </source>
</evidence>
<dbReference type="SUPFAM" id="SSF63825">
    <property type="entry name" value="YWTD domain"/>
    <property type="match status" value="1"/>
</dbReference>
<evidence type="ECO:0000256" key="2">
    <source>
        <dbReference type="ARBA" id="ARBA00011073"/>
    </source>
</evidence>
<organism evidence="13 14">
    <name type="scientific">Ornithinimicrobium faecis</name>
    <dbReference type="NCBI Taxonomy" id="2934158"/>
    <lineage>
        <taxon>Bacteria</taxon>
        <taxon>Bacillati</taxon>
        <taxon>Actinomycetota</taxon>
        <taxon>Actinomycetes</taxon>
        <taxon>Micrococcales</taxon>
        <taxon>Ornithinimicrobiaceae</taxon>
        <taxon>Ornithinimicrobium</taxon>
    </lineage>
</organism>
<feature type="region of interest" description="Disordered" evidence="9">
    <location>
        <begin position="1482"/>
        <end position="1504"/>
    </location>
</feature>
<dbReference type="PRINTS" id="PR00723">
    <property type="entry name" value="SUBTILISIN"/>
</dbReference>
<feature type="signal peptide" evidence="10">
    <location>
        <begin position="1"/>
        <end position="26"/>
    </location>
</feature>
<dbReference type="PANTHER" id="PTHR43399:SF4">
    <property type="entry name" value="CELL WALL-ASSOCIATED PROTEASE"/>
    <property type="match status" value="1"/>
</dbReference>
<feature type="chain" id="PRO_5045346463" description="alpha-amylase" evidence="10">
    <location>
        <begin position="27"/>
        <end position="2054"/>
    </location>
</feature>
<dbReference type="SUPFAM" id="SSF49478">
    <property type="entry name" value="Cna protein B-type domain"/>
    <property type="match status" value="1"/>
</dbReference>
<feature type="domain" description="Malectin" evidence="12">
    <location>
        <begin position="1895"/>
        <end position="2049"/>
    </location>
</feature>
<gene>
    <name evidence="13" type="ORF">NF556_01220</name>
</gene>
<evidence type="ECO:0000256" key="3">
    <source>
        <dbReference type="ARBA" id="ARBA00012595"/>
    </source>
</evidence>
<comment type="catalytic activity">
    <reaction evidence="1">
        <text>Endohydrolysis of (1-&gt;4)-alpha-D-glucosidic linkages in polysaccharides containing three or more (1-&gt;4)-alpha-linked D-glucose units.</text>
        <dbReference type="EC" id="3.2.1.1"/>
    </reaction>
</comment>
<dbReference type="Gene3D" id="2.60.40.1120">
    <property type="entry name" value="Carboxypeptidase-like, regulatory domain"/>
    <property type="match status" value="4"/>
</dbReference>
<evidence type="ECO:0000256" key="8">
    <source>
        <dbReference type="PROSITE-ProRule" id="PRU01240"/>
    </source>
</evidence>
<evidence type="ECO:0000256" key="10">
    <source>
        <dbReference type="SAM" id="SignalP"/>
    </source>
</evidence>
<dbReference type="InterPro" id="IPR021720">
    <property type="entry name" value="Malectin_dom"/>
</dbReference>
<dbReference type="SUPFAM" id="SSF52743">
    <property type="entry name" value="Subtilisin-like"/>
    <property type="match status" value="1"/>
</dbReference>
<dbReference type="InterPro" id="IPR051048">
    <property type="entry name" value="Peptidase_S8/S53_subtilisin"/>
</dbReference>
<dbReference type="Gene3D" id="3.40.50.200">
    <property type="entry name" value="Peptidase S8/S53 domain"/>
    <property type="match status" value="1"/>
</dbReference>
<dbReference type="EC" id="3.2.1.1" evidence="3"/>
<keyword evidence="4 8" id="KW-0645">Protease</keyword>
<accession>A0ABY4YVA4</accession>
<proteinExistence type="inferred from homology"/>
<dbReference type="InterPro" id="IPR015500">
    <property type="entry name" value="Peptidase_S8_subtilisin-rel"/>
</dbReference>
<feature type="domain" description="Peptidase S8/S53" evidence="11">
    <location>
        <begin position="189"/>
        <end position="476"/>
    </location>
</feature>
<dbReference type="Pfam" id="PF11721">
    <property type="entry name" value="Malectin"/>
    <property type="match status" value="2"/>
</dbReference>